<evidence type="ECO:0000256" key="1">
    <source>
        <dbReference type="ARBA" id="ARBA00022450"/>
    </source>
</evidence>
<dbReference type="PROSITE" id="PS50075">
    <property type="entry name" value="CARRIER"/>
    <property type="match status" value="1"/>
</dbReference>
<keyword evidence="3" id="KW-0436">Ligase</keyword>
<organism evidence="6 7">
    <name type="scientific">Rhizoctonia solani</name>
    <dbReference type="NCBI Taxonomy" id="456999"/>
    <lineage>
        <taxon>Eukaryota</taxon>
        <taxon>Fungi</taxon>
        <taxon>Dikarya</taxon>
        <taxon>Basidiomycota</taxon>
        <taxon>Agaricomycotina</taxon>
        <taxon>Agaricomycetes</taxon>
        <taxon>Cantharellales</taxon>
        <taxon>Ceratobasidiaceae</taxon>
        <taxon>Rhizoctonia</taxon>
    </lineage>
</organism>
<dbReference type="GO" id="GO:0031177">
    <property type="term" value="F:phosphopantetheine binding"/>
    <property type="evidence" value="ECO:0007669"/>
    <property type="project" value="TreeGrafter"/>
</dbReference>
<dbReference type="Gene3D" id="3.30.559.30">
    <property type="entry name" value="Nonribosomal peptide synthetase, condensation domain"/>
    <property type="match status" value="2"/>
</dbReference>
<dbReference type="GO" id="GO:0044550">
    <property type="term" value="P:secondary metabolite biosynthetic process"/>
    <property type="evidence" value="ECO:0007669"/>
    <property type="project" value="TreeGrafter"/>
</dbReference>
<keyword evidence="2" id="KW-0597">Phosphoprotein</keyword>
<dbReference type="Gene3D" id="3.30.559.10">
    <property type="entry name" value="Chloramphenicol acetyltransferase-like domain"/>
    <property type="match status" value="1"/>
</dbReference>
<evidence type="ECO:0000256" key="3">
    <source>
        <dbReference type="ARBA" id="ARBA00022598"/>
    </source>
</evidence>
<sequence>MPRQAAMARVLSHLSEQNDVIFGQVVSGRTLPGAEEVIGPVFNTILVILICRYIGLMETYCVESKAPTTKPLIPACVATPDTAHNPTSLPPIWDPLDHNGKEETKTQYGLNIELHQSSSGFTIRASCSAAVMNQAKLGELLSEFKYVLHQITMNPSSLIHIRHNSRPDSIKPSGDPKIPTPPSTQATHITAYSSDFDGWTAAQIKFRDLLVTFTKIPASNIRPCSQLATLGLDSISSIQLTSMAKRAGIKLSAADVARSTTLADVATIIAKNSEMPEPANKKSAPLLSPPLLEGHVIAQVRQTLPSSLQDAVELFAPVTPGMDFILSSWVRSGGWRFQHAFTFKVAPFVDSPRLHQSWNKLVERHAILRTSLPFLAIKIFYAFLSPDQSQHPGTKRTVSDPPSLRNGPAARLTYMRGKEGDYLILEMHHVLYGRLVNSIASRENIQEQRTYWETALQGFEPSMAEPPTNAPSGAYSSFSLMAIGKFVKRTPTPLLLSLGALQGAAAIRPRLSRTARLFTSGLAATGICLSALSLARDHLPETVAPDARTHCVFRDLVFGFSTLSKLSIEWGIPLHIVLLACWARVQARRSSNGERGVVFGLLHNGRGLDGIDDIPAPCINVLPVYVHSPLGQNVSVVAQSLQTDLRLRSPAVQQSRLRDVGVWVGAPGKPLFHYFVNMLKVPSTSDGDETSASILERIKDDCMIEVFFDSKRDSIGMEVTCKSGVLSQEQAQELALEWRNEVLNVFRSQPTVA</sequence>
<keyword evidence="4" id="KW-0511">Multifunctional enzyme</keyword>
<dbReference type="Proteomes" id="UP000614334">
    <property type="component" value="Unassembled WGS sequence"/>
</dbReference>
<dbReference type="AlphaFoldDB" id="A0A8H7M7H6"/>
<evidence type="ECO:0000313" key="7">
    <source>
        <dbReference type="Proteomes" id="UP000614334"/>
    </source>
</evidence>
<dbReference type="PANTHER" id="PTHR45527:SF1">
    <property type="entry name" value="FATTY ACID SYNTHASE"/>
    <property type="match status" value="1"/>
</dbReference>
<dbReference type="EMBL" id="JACYCF010000003">
    <property type="protein sequence ID" value="KAF8758542.1"/>
    <property type="molecule type" value="Genomic_DNA"/>
</dbReference>
<proteinExistence type="predicted"/>
<dbReference type="InterPro" id="IPR009081">
    <property type="entry name" value="PP-bd_ACP"/>
</dbReference>
<reference evidence="6" key="1">
    <citation type="submission" date="2020-09" db="EMBL/GenBank/DDBJ databases">
        <title>Comparative genome analyses of four rice-infecting Rhizoctonia solani isolates reveal extensive enrichment of homogalacturonan modification genes.</title>
        <authorList>
            <person name="Lee D.-Y."/>
            <person name="Jeon J."/>
            <person name="Kim K.-T."/>
            <person name="Cheong K."/>
            <person name="Song H."/>
            <person name="Choi G."/>
            <person name="Ko J."/>
            <person name="Opiyo S.O."/>
            <person name="Zuo S."/>
            <person name="Madhav S."/>
            <person name="Lee Y.-H."/>
            <person name="Wang G.-L."/>
        </authorList>
    </citation>
    <scope>NUCLEOTIDE SEQUENCE</scope>
    <source>
        <strain evidence="6">AG1-IA B2</strain>
    </source>
</reference>
<dbReference type="InterPro" id="IPR006162">
    <property type="entry name" value="Ppantetheine_attach_site"/>
</dbReference>
<dbReference type="PANTHER" id="PTHR45527">
    <property type="entry name" value="NONRIBOSOMAL PEPTIDE SYNTHETASE"/>
    <property type="match status" value="1"/>
</dbReference>
<dbReference type="GO" id="GO:0005737">
    <property type="term" value="C:cytoplasm"/>
    <property type="evidence" value="ECO:0007669"/>
    <property type="project" value="TreeGrafter"/>
</dbReference>
<gene>
    <name evidence="6" type="ORF">RHS01_03053</name>
</gene>
<evidence type="ECO:0000259" key="5">
    <source>
        <dbReference type="PROSITE" id="PS50075"/>
    </source>
</evidence>
<dbReference type="GO" id="GO:0043041">
    <property type="term" value="P:amino acid activation for nonribosomal peptide biosynthetic process"/>
    <property type="evidence" value="ECO:0007669"/>
    <property type="project" value="TreeGrafter"/>
</dbReference>
<dbReference type="InterPro" id="IPR036736">
    <property type="entry name" value="ACP-like_sf"/>
</dbReference>
<evidence type="ECO:0000313" key="6">
    <source>
        <dbReference type="EMBL" id="KAF8758542.1"/>
    </source>
</evidence>
<dbReference type="GO" id="GO:0016874">
    <property type="term" value="F:ligase activity"/>
    <property type="evidence" value="ECO:0007669"/>
    <property type="project" value="UniProtKB-KW"/>
</dbReference>
<evidence type="ECO:0000256" key="4">
    <source>
        <dbReference type="ARBA" id="ARBA00023268"/>
    </source>
</evidence>
<dbReference type="Pfam" id="PF00550">
    <property type="entry name" value="PP-binding"/>
    <property type="match status" value="1"/>
</dbReference>
<accession>A0A8H7M7H6</accession>
<protein>
    <submittedName>
        <fullName evidence="6">Acetyl-CoA synthetase</fullName>
    </submittedName>
</protein>
<dbReference type="Gene3D" id="1.10.1200.10">
    <property type="entry name" value="ACP-like"/>
    <property type="match status" value="1"/>
</dbReference>
<dbReference type="SUPFAM" id="SSF52777">
    <property type="entry name" value="CoA-dependent acyltransferases"/>
    <property type="match status" value="3"/>
</dbReference>
<keyword evidence="1" id="KW-0596">Phosphopantetheine</keyword>
<dbReference type="SUPFAM" id="SSF47336">
    <property type="entry name" value="ACP-like"/>
    <property type="match status" value="1"/>
</dbReference>
<dbReference type="InterPro" id="IPR023213">
    <property type="entry name" value="CAT-like_dom_sf"/>
</dbReference>
<comment type="caution">
    <text evidence="6">The sequence shown here is derived from an EMBL/GenBank/DDBJ whole genome shotgun (WGS) entry which is preliminary data.</text>
</comment>
<dbReference type="PROSITE" id="PS00012">
    <property type="entry name" value="PHOSPHOPANTETHEINE"/>
    <property type="match status" value="1"/>
</dbReference>
<evidence type="ECO:0000256" key="2">
    <source>
        <dbReference type="ARBA" id="ARBA00022553"/>
    </source>
</evidence>
<feature type="domain" description="Carrier" evidence="5">
    <location>
        <begin position="200"/>
        <end position="273"/>
    </location>
</feature>
<name>A0A8H7M7H6_9AGAM</name>